<evidence type="ECO:0000313" key="14">
    <source>
        <dbReference type="Proteomes" id="UP000248039"/>
    </source>
</evidence>
<dbReference type="InterPro" id="IPR014031">
    <property type="entry name" value="Ketoacyl_synth_C"/>
</dbReference>
<evidence type="ECO:0000313" key="13">
    <source>
        <dbReference type="EMBL" id="PYC77431.1"/>
    </source>
</evidence>
<dbReference type="AlphaFoldDB" id="A0A2V4NE30"/>
<dbReference type="SMART" id="SM00825">
    <property type="entry name" value="PKS_KS"/>
    <property type="match status" value="1"/>
</dbReference>
<dbReference type="SUPFAM" id="SSF52151">
    <property type="entry name" value="FabD/lysophospholipase-like"/>
    <property type="match status" value="1"/>
</dbReference>
<feature type="non-terminal residue" evidence="13">
    <location>
        <position position="1184"/>
    </location>
</feature>
<feature type="active site" description="Proton donor; for dehydratase activity" evidence="9">
    <location>
        <position position="1095"/>
    </location>
</feature>
<keyword evidence="14" id="KW-1185">Reference proteome</keyword>
<evidence type="ECO:0000259" key="11">
    <source>
        <dbReference type="PROSITE" id="PS52004"/>
    </source>
</evidence>
<evidence type="ECO:0000256" key="2">
    <source>
        <dbReference type="ARBA" id="ARBA00004792"/>
    </source>
</evidence>
<dbReference type="InterPro" id="IPR050091">
    <property type="entry name" value="PKS_NRPS_Biosynth_Enz"/>
</dbReference>
<dbReference type="Gene3D" id="3.10.129.110">
    <property type="entry name" value="Polyketide synthase dehydratase"/>
    <property type="match status" value="1"/>
</dbReference>
<dbReference type="SUPFAM" id="SSF55048">
    <property type="entry name" value="Probable ACP-binding domain of malonyl-CoA ACP transacylase"/>
    <property type="match status" value="1"/>
</dbReference>
<dbReference type="Pfam" id="PF00109">
    <property type="entry name" value="ketoacyl-synt"/>
    <property type="match status" value="1"/>
</dbReference>
<dbReference type="PANTHER" id="PTHR43775">
    <property type="entry name" value="FATTY ACID SYNTHASE"/>
    <property type="match status" value="1"/>
</dbReference>
<comment type="pathway">
    <text evidence="2">Antibiotic biosynthesis.</text>
</comment>
<dbReference type="InterPro" id="IPR016036">
    <property type="entry name" value="Malonyl_transacylase_ACP-bd"/>
</dbReference>
<dbReference type="Proteomes" id="UP000248039">
    <property type="component" value="Unassembled WGS sequence"/>
</dbReference>
<evidence type="ECO:0000256" key="6">
    <source>
        <dbReference type="ARBA" id="ARBA00023194"/>
    </source>
</evidence>
<dbReference type="InterPro" id="IPR049552">
    <property type="entry name" value="PKS_DH_N"/>
</dbReference>
<dbReference type="Gene3D" id="3.40.47.10">
    <property type="match status" value="1"/>
</dbReference>
<dbReference type="CDD" id="cd00833">
    <property type="entry name" value="PKS"/>
    <property type="match status" value="1"/>
</dbReference>
<dbReference type="InterPro" id="IPR014043">
    <property type="entry name" value="Acyl_transferase_dom"/>
</dbReference>
<dbReference type="GO" id="GO:0031177">
    <property type="term" value="F:phosphopantetheine binding"/>
    <property type="evidence" value="ECO:0007669"/>
    <property type="project" value="UniProtKB-ARBA"/>
</dbReference>
<dbReference type="Pfam" id="PF14765">
    <property type="entry name" value="PS-DH"/>
    <property type="match status" value="1"/>
</dbReference>
<name>A0A2V4NE30_9ACTN</name>
<dbReference type="FunFam" id="3.40.47.10:FF:000019">
    <property type="entry name" value="Polyketide synthase type I"/>
    <property type="match status" value="1"/>
</dbReference>
<evidence type="ECO:0000256" key="7">
    <source>
        <dbReference type="ARBA" id="ARBA00023268"/>
    </source>
</evidence>
<feature type="region of interest" description="C-terminal hotdog fold" evidence="9">
    <location>
        <begin position="1034"/>
        <end position="1173"/>
    </location>
</feature>
<evidence type="ECO:0000256" key="3">
    <source>
        <dbReference type="ARBA" id="ARBA00022450"/>
    </source>
</evidence>
<dbReference type="InterPro" id="IPR042104">
    <property type="entry name" value="PKS_dehydratase_sf"/>
</dbReference>
<keyword evidence="8" id="KW-0012">Acyltransferase</keyword>
<keyword evidence="4" id="KW-0597">Phosphoprotein</keyword>
<feature type="region of interest" description="N-terminal hotdog fold" evidence="9">
    <location>
        <begin position="887"/>
        <end position="1010"/>
    </location>
</feature>
<dbReference type="Gene3D" id="3.30.70.3290">
    <property type="match status" value="1"/>
</dbReference>
<comment type="cofactor">
    <cofactor evidence="1">
        <name>pantetheine 4'-phosphate</name>
        <dbReference type="ChEBI" id="CHEBI:47942"/>
    </cofactor>
</comment>
<dbReference type="EMBL" id="PYBW01000063">
    <property type="protein sequence ID" value="PYC77431.1"/>
    <property type="molecule type" value="Genomic_DNA"/>
</dbReference>
<dbReference type="Pfam" id="PF08990">
    <property type="entry name" value="Docking"/>
    <property type="match status" value="1"/>
</dbReference>
<evidence type="ECO:0000256" key="8">
    <source>
        <dbReference type="ARBA" id="ARBA00023315"/>
    </source>
</evidence>
<evidence type="ECO:0000256" key="9">
    <source>
        <dbReference type="PROSITE-ProRule" id="PRU01363"/>
    </source>
</evidence>
<evidence type="ECO:0000256" key="10">
    <source>
        <dbReference type="SAM" id="MobiDB-lite"/>
    </source>
</evidence>
<dbReference type="InterPro" id="IPR014030">
    <property type="entry name" value="Ketoacyl_synth_N"/>
</dbReference>
<evidence type="ECO:0000256" key="4">
    <source>
        <dbReference type="ARBA" id="ARBA00022553"/>
    </source>
</evidence>
<dbReference type="InterPro" id="IPR032821">
    <property type="entry name" value="PKS_assoc"/>
</dbReference>
<dbReference type="InterPro" id="IPR015083">
    <property type="entry name" value="NorB/c/GfsB-D-like_docking"/>
</dbReference>
<dbReference type="PROSITE" id="PS00606">
    <property type="entry name" value="KS3_1"/>
    <property type="match status" value="1"/>
</dbReference>
<comment type="caution">
    <text evidence="13">The sequence shown here is derived from an EMBL/GenBank/DDBJ whole genome shotgun (WGS) entry which is preliminary data.</text>
</comment>
<dbReference type="Pfam" id="PF21089">
    <property type="entry name" value="PKS_DH_N"/>
    <property type="match status" value="1"/>
</dbReference>
<dbReference type="SMART" id="SM00827">
    <property type="entry name" value="PKS_AT"/>
    <property type="match status" value="1"/>
</dbReference>
<dbReference type="InterPro" id="IPR049900">
    <property type="entry name" value="PKS_mFAS_DH"/>
</dbReference>
<keyword evidence="7" id="KW-0511">Multifunctional enzyme</keyword>
<gene>
    <name evidence="13" type="ORF">C7C46_18795</name>
</gene>
<dbReference type="Pfam" id="PF02801">
    <property type="entry name" value="Ketoacyl-synt_C"/>
    <property type="match status" value="1"/>
</dbReference>
<evidence type="ECO:0000256" key="1">
    <source>
        <dbReference type="ARBA" id="ARBA00001957"/>
    </source>
</evidence>
<keyword evidence="5" id="KW-0808">Transferase</keyword>
<dbReference type="GO" id="GO:0004312">
    <property type="term" value="F:fatty acid synthase activity"/>
    <property type="evidence" value="ECO:0007669"/>
    <property type="project" value="TreeGrafter"/>
</dbReference>
<evidence type="ECO:0008006" key="15">
    <source>
        <dbReference type="Google" id="ProtNLM"/>
    </source>
</evidence>
<dbReference type="OrthoDB" id="9778690at2"/>
<dbReference type="SUPFAM" id="SSF53901">
    <property type="entry name" value="Thiolase-like"/>
    <property type="match status" value="1"/>
</dbReference>
<dbReference type="InterPro" id="IPR020841">
    <property type="entry name" value="PKS_Beta-ketoAc_synthase_dom"/>
</dbReference>
<dbReference type="GO" id="GO:0004315">
    <property type="term" value="F:3-oxoacyl-[acyl-carrier-protein] synthase activity"/>
    <property type="evidence" value="ECO:0007669"/>
    <property type="project" value="InterPro"/>
</dbReference>
<dbReference type="PROSITE" id="PS52019">
    <property type="entry name" value="PKS_MFAS_DH"/>
    <property type="match status" value="1"/>
</dbReference>
<dbReference type="SMART" id="SM00826">
    <property type="entry name" value="PKS_DH"/>
    <property type="match status" value="1"/>
</dbReference>
<accession>A0A2V4NE30</accession>
<dbReference type="InterPro" id="IPR001227">
    <property type="entry name" value="Ac_transferase_dom_sf"/>
</dbReference>
<dbReference type="GO" id="GO:0033068">
    <property type="term" value="P:macrolide biosynthetic process"/>
    <property type="evidence" value="ECO:0007669"/>
    <property type="project" value="UniProtKB-ARBA"/>
</dbReference>
<dbReference type="InterPro" id="IPR016039">
    <property type="entry name" value="Thiolase-like"/>
</dbReference>
<keyword evidence="6" id="KW-0045">Antibiotic biosynthesis</keyword>
<dbReference type="InterPro" id="IPR020807">
    <property type="entry name" value="PKS_DH"/>
</dbReference>
<keyword evidence="3" id="KW-0596">Phosphopantetheine</keyword>
<feature type="domain" description="Ketosynthase family 3 (KS3)" evidence="11">
    <location>
        <begin position="34"/>
        <end position="445"/>
    </location>
</feature>
<dbReference type="InterPro" id="IPR049551">
    <property type="entry name" value="PKS_DH_C"/>
</dbReference>
<dbReference type="InterPro" id="IPR018201">
    <property type="entry name" value="Ketoacyl_synth_AS"/>
</dbReference>
<dbReference type="PROSITE" id="PS52004">
    <property type="entry name" value="KS3_2"/>
    <property type="match status" value="1"/>
</dbReference>
<organism evidence="13 14">
    <name type="scientific">Streptomyces tateyamensis</name>
    <dbReference type="NCBI Taxonomy" id="565073"/>
    <lineage>
        <taxon>Bacteria</taxon>
        <taxon>Bacillati</taxon>
        <taxon>Actinomycetota</taxon>
        <taxon>Actinomycetes</taxon>
        <taxon>Kitasatosporales</taxon>
        <taxon>Streptomycetaceae</taxon>
        <taxon>Streptomyces</taxon>
    </lineage>
</organism>
<dbReference type="InterPro" id="IPR016035">
    <property type="entry name" value="Acyl_Trfase/lysoPLipase"/>
</dbReference>
<feature type="active site" description="Proton acceptor; for dehydratase activity" evidence="9">
    <location>
        <position position="919"/>
    </location>
</feature>
<evidence type="ECO:0000256" key="5">
    <source>
        <dbReference type="ARBA" id="ARBA00022679"/>
    </source>
</evidence>
<evidence type="ECO:0000259" key="12">
    <source>
        <dbReference type="PROSITE" id="PS52019"/>
    </source>
</evidence>
<protein>
    <recommendedName>
        <fullName evidence="15">Beta-ketoacyl synthase</fullName>
    </recommendedName>
</protein>
<reference evidence="13 14" key="1">
    <citation type="submission" date="2018-03" db="EMBL/GenBank/DDBJ databases">
        <title>Bioinformatic expansion and discovery of thiopeptide antibiotics.</title>
        <authorList>
            <person name="Schwalen C.J."/>
            <person name="Hudson G.A."/>
            <person name="Mitchell D.A."/>
        </authorList>
    </citation>
    <scope>NUCLEOTIDE SEQUENCE [LARGE SCALE GENOMIC DNA]</scope>
    <source>
        <strain evidence="13 14">ATCC 21389</strain>
    </source>
</reference>
<feature type="domain" description="PKS/mFAS DH" evidence="12">
    <location>
        <begin position="887"/>
        <end position="1173"/>
    </location>
</feature>
<dbReference type="Gene3D" id="3.40.366.10">
    <property type="entry name" value="Malonyl-Coenzyme A Acyl Carrier Protein, domain 2"/>
    <property type="match status" value="1"/>
</dbReference>
<dbReference type="Pfam" id="PF16197">
    <property type="entry name" value="KAsynt_C_assoc"/>
    <property type="match status" value="1"/>
</dbReference>
<dbReference type="GO" id="GO:0006633">
    <property type="term" value="P:fatty acid biosynthetic process"/>
    <property type="evidence" value="ECO:0007669"/>
    <property type="project" value="InterPro"/>
</dbReference>
<proteinExistence type="predicted"/>
<dbReference type="Pfam" id="PF00698">
    <property type="entry name" value="Acyl_transf_1"/>
    <property type="match status" value="1"/>
</dbReference>
<feature type="region of interest" description="Disordered" evidence="10">
    <location>
        <begin position="1006"/>
        <end position="1029"/>
    </location>
</feature>
<sequence>MAQTEDKLVQALRASLKETERLRAEHRKLSAQLREPIAIVGMACRYPGGVSTPEQLWQLVADGVDAVGGFPTDRGWDLEKLYDPSGERPNTSYTQQGGFLYDAAEFDPGFFGISPNEALIMDPQQRLLLEVAWEALERAGIDPATLKGSATGVYAGMMYHDYAANSSTGAIAAGRISYTLGLEGPSFTVETACSSSLVALHLAVQALRNGECSLALVGGVALMATPETLVEFSRQKGLATDGRCKSFADAADGTGWGEGAGVLLVEKLSDARKNGHQVLAIVRGSAINQDGASNGLTAPNGPAQRRVIRAALANAQVSADQVDLVEAHGTGTVLGDPIEAQALLATYGKDRAGEPLWLGSIKSNMGHTQAAAGVAGIIKVVEAIKHGVLPKTLHVDEPSSKVDWSAGAVELLTEAREWPALDRPRRAAVSSFGISGTNAHVIIEQPPAVDAAAAEPVAARPAGAVPWLLSGRTAEALEDQAERLRAFVTAQPELAPVDVAYSLATARGAFEHRAVVVGETREELLAALVAVAEGRGGVESRTAGGTAFLFTGQGSQRVGMGRQLAAVFPVFAAAWEELAQHLDLGSDEQLNQTQYAQPAIFAFEVALFRLLESWGVKPDYLAGHSIGEIAAAHVAGVFSLEDAAKLVTARGRLMQALPAGGAMLAVEATEEEVAGLGVDIAAVNGPRAVVLSGPSEEIDRVAEHFADRRTKRLTVSHAFHSSLMDPMLDEFRAVVDGLTINQPLIPLVNDVASVDYWVNHVRGTVRYADTLTTLVNDGVTRFVEVGPDAALTPMGPDDPTLSFIATARRDRDEVRELVAALGAMHARGVAVNWRAFFADSGARRVDLPTYAFQRRRFWLNLQDFLSESWLAGEFGGVGSAGLVAVEHPLLGAVLPDPDSDAVVLTGRLSVTDQPWIADHDVMGSVLLPGTGFVELAIRAGDEVGCPVLEELTMTAPLLLPADGGAVQLQVLVGAADEAGRRTLRIHSRQGEYAPWILHADGLLGSGTGTGTGTGTDTASESAPEPLTEWPPAGATAVEVEGAYDMLFGLGYGYGPVFQGLKAAWRRGEEVFAEVALPDEAKTDAAAFGLHPALLDASMHAGLVSDDGRRGGEAVLPFVWNGVTLHAAGATALRVRITPNGPESVAITVADQTGRPVLSVASLVARAVSPEQLGAGRGAGQSLFR</sequence>
<dbReference type="PANTHER" id="PTHR43775:SF51">
    <property type="entry name" value="INACTIVE PHENOLPHTHIOCEROL SYNTHESIS POLYKETIDE SYNTHASE TYPE I PKS1-RELATED"/>
    <property type="match status" value="1"/>
</dbReference>